<dbReference type="PANTHER" id="PTHR11895">
    <property type="entry name" value="TRANSAMIDASE"/>
    <property type="match status" value="1"/>
</dbReference>
<dbReference type="InterPro" id="IPR036928">
    <property type="entry name" value="AS_sf"/>
</dbReference>
<dbReference type="EMBL" id="AMGO01000036">
    <property type="protein sequence ID" value="EKE44273.1"/>
    <property type="molecule type" value="Genomic_DNA"/>
</dbReference>
<dbReference type="Gene3D" id="3.90.1300.10">
    <property type="entry name" value="Amidase signature (AS) domain"/>
    <property type="match status" value="1"/>
</dbReference>
<dbReference type="GO" id="GO:0003824">
    <property type="term" value="F:catalytic activity"/>
    <property type="evidence" value="ECO:0007669"/>
    <property type="project" value="InterPro"/>
</dbReference>
<keyword evidence="3" id="KW-1185">Reference proteome</keyword>
<name>K2H9P6_9RHOB</name>
<evidence type="ECO:0000259" key="1">
    <source>
        <dbReference type="Pfam" id="PF01425"/>
    </source>
</evidence>
<feature type="domain" description="Amidase" evidence="1">
    <location>
        <begin position="26"/>
        <end position="431"/>
    </location>
</feature>
<dbReference type="STRING" id="1231392.OCGS_1789"/>
<comment type="caution">
    <text evidence="2">The sequence shown here is derived from an EMBL/GenBank/DDBJ whole genome shotgun (WGS) entry which is preliminary data.</text>
</comment>
<dbReference type="OrthoDB" id="9811471at2"/>
<dbReference type="RefSeq" id="WP_007426941.1">
    <property type="nucleotide sequence ID" value="NZ_AMGO01000036.1"/>
</dbReference>
<reference evidence="2 3" key="1">
    <citation type="journal article" date="2012" name="J. Bacteriol.">
        <title>Draft Genome Sequence of Oceaniovalibus guishaninsula JLT2003T.</title>
        <authorList>
            <person name="Tang K."/>
            <person name="Liu K."/>
            <person name="Jiao N."/>
        </authorList>
    </citation>
    <scope>NUCLEOTIDE SEQUENCE [LARGE SCALE GENOMIC DNA]</scope>
    <source>
        <strain evidence="2 3">JLT2003</strain>
    </source>
</reference>
<gene>
    <name evidence="2" type="ORF">OCGS_1789</name>
</gene>
<proteinExistence type="predicted"/>
<protein>
    <submittedName>
        <fullName evidence="2">Amidase</fullName>
    </submittedName>
</protein>
<evidence type="ECO:0000313" key="3">
    <source>
        <dbReference type="Proteomes" id="UP000006765"/>
    </source>
</evidence>
<dbReference type="PATRIC" id="fig|1231392.3.peg.1799"/>
<dbReference type="PANTHER" id="PTHR11895:SF176">
    <property type="entry name" value="AMIDASE AMID-RELATED"/>
    <property type="match status" value="1"/>
</dbReference>
<dbReference type="Proteomes" id="UP000006765">
    <property type="component" value="Unassembled WGS sequence"/>
</dbReference>
<organism evidence="2 3">
    <name type="scientific">Oceaniovalibus guishaninsula JLT2003</name>
    <dbReference type="NCBI Taxonomy" id="1231392"/>
    <lineage>
        <taxon>Bacteria</taxon>
        <taxon>Pseudomonadati</taxon>
        <taxon>Pseudomonadota</taxon>
        <taxon>Alphaproteobacteria</taxon>
        <taxon>Rhodobacterales</taxon>
        <taxon>Roseobacteraceae</taxon>
        <taxon>Oceaniovalibus</taxon>
    </lineage>
</organism>
<dbReference type="AlphaFoldDB" id="K2H9P6"/>
<dbReference type="Pfam" id="PF01425">
    <property type="entry name" value="Amidase"/>
    <property type="match status" value="1"/>
</dbReference>
<dbReference type="PROSITE" id="PS00571">
    <property type="entry name" value="AMIDASES"/>
    <property type="match status" value="1"/>
</dbReference>
<dbReference type="InterPro" id="IPR023631">
    <property type="entry name" value="Amidase_dom"/>
</dbReference>
<dbReference type="InterPro" id="IPR000120">
    <property type="entry name" value="Amidase"/>
</dbReference>
<evidence type="ECO:0000313" key="2">
    <source>
        <dbReference type="EMBL" id="EKE44273.1"/>
    </source>
</evidence>
<dbReference type="eggNOG" id="COG0154">
    <property type="taxonomic scope" value="Bacteria"/>
</dbReference>
<dbReference type="SUPFAM" id="SSF75304">
    <property type="entry name" value="Amidase signature (AS) enzymes"/>
    <property type="match status" value="1"/>
</dbReference>
<sequence length="442" mass="45771">MDEWLKASAADLGRGIAAGRIDPVDLTGAFLAAIDAHPLSPRVWARLTPARACAGAKAAHGRARAGTRLSLLDGVPVGWKDLFDTAGTATEAGSALLKGRVPTRDADVLRNASAAGMVCLGKTHMTELAFSGLGLNPVTASPPCIHDEDAVSGGSSSGAAASVAFGLAPCGIGSDTGGSVRVPAAWNDLVGLKTTAGTLPMGGVVPLCPRFDTLGPLARNVEDAALVWAAMGGWPAPDLTGATLQGARLLWLDGTAMTDLAAPVACGFERAVECLRAAGATVERGGVDAVERALPLAATVFAAEAYGVWADRIEAQPDLMFAPVRERFRGGRSVSAPDYVAAWRLLDDLRRGYLAATGGFDAVILPTSPILPPDRARLERDVDYFADRNLLTLRNTRIGNLMGLPGLTLPTGVPSAGLLIQTPPRSERRLLRLGRAAEIALS</sequence>
<dbReference type="InterPro" id="IPR020556">
    <property type="entry name" value="Amidase_CS"/>
</dbReference>
<accession>K2H9P6</accession>